<dbReference type="STRING" id="1670800.BSQ44_12075"/>
<dbReference type="AlphaFoldDB" id="A0A1L3SRM5"/>
<name>A0A1L3SRM5_9HYPH</name>
<reference evidence="3" key="1">
    <citation type="submission" date="2016-11" db="EMBL/GenBank/DDBJ databases">
        <title>Mesorhizobium oceanicum sp. nov., isolated from deep seawater in South China Sea.</title>
        <authorList>
            <person name="Fu G.-Y."/>
        </authorList>
    </citation>
    <scope>NUCLEOTIDE SEQUENCE [LARGE SCALE GENOMIC DNA]</scope>
    <source>
        <strain evidence="3">B7</strain>
    </source>
</reference>
<dbReference type="Gene3D" id="1.20.120.520">
    <property type="entry name" value="nmb1532 protein domain like"/>
    <property type="match status" value="1"/>
</dbReference>
<dbReference type="KEGG" id="meso:BSQ44_12075"/>
<evidence type="ECO:0000313" key="2">
    <source>
        <dbReference type="EMBL" id="APH72020.1"/>
    </source>
</evidence>
<accession>A0A1L3SRM5</accession>
<protein>
    <submittedName>
        <fullName evidence="2">Cation-binding protein</fullName>
    </submittedName>
</protein>
<evidence type="ECO:0000259" key="1">
    <source>
        <dbReference type="Pfam" id="PF01814"/>
    </source>
</evidence>
<evidence type="ECO:0000313" key="3">
    <source>
        <dbReference type="Proteomes" id="UP000182840"/>
    </source>
</evidence>
<sequence length="196" mass="22508">MNDMQAELDLMKRAGLPEDLRFLVQKYPRENWAAHHNIGGMAGMWLQRHGMFRELGGMLTGGIADYREGRTNANEFAQWFAPRLNFFLGNLDGHHNVEDQHYFPAFARAETRLKRGFDILDADHHMIHEALEMNAETANGFLRALKENEDKRRFAADAYADANQRLVAMLTRHLDDEEDLIIPLILDRGDAALVPH</sequence>
<gene>
    <name evidence="2" type="ORF">BSQ44_12075</name>
</gene>
<feature type="domain" description="Hemerythrin-like" evidence="1">
    <location>
        <begin position="44"/>
        <end position="185"/>
    </location>
</feature>
<dbReference type="Proteomes" id="UP000182840">
    <property type="component" value="Chromosome"/>
</dbReference>
<proteinExistence type="predicted"/>
<organism evidence="2 3">
    <name type="scientific">Aquibium oceanicum</name>
    <dbReference type="NCBI Taxonomy" id="1670800"/>
    <lineage>
        <taxon>Bacteria</taxon>
        <taxon>Pseudomonadati</taxon>
        <taxon>Pseudomonadota</taxon>
        <taxon>Alphaproteobacteria</taxon>
        <taxon>Hyphomicrobiales</taxon>
        <taxon>Phyllobacteriaceae</taxon>
        <taxon>Aquibium</taxon>
    </lineage>
</organism>
<dbReference type="InterPro" id="IPR012312">
    <property type="entry name" value="Hemerythrin-like"/>
</dbReference>
<dbReference type="EMBL" id="CP018171">
    <property type="protein sequence ID" value="APH72020.1"/>
    <property type="molecule type" value="Genomic_DNA"/>
</dbReference>
<dbReference type="RefSeq" id="WP_072604432.1">
    <property type="nucleotide sequence ID" value="NZ_CP018171.1"/>
</dbReference>
<dbReference type="Pfam" id="PF01814">
    <property type="entry name" value="Hemerythrin"/>
    <property type="match status" value="1"/>
</dbReference>
<dbReference type="OrthoDB" id="6077989at2"/>
<keyword evidence="3" id="KW-1185">Reference proteome</keyword>